<evidence type="ECO:0008006" key="4">
    <source>
        <dbReference type="Google" id="ProtNLM"/>
    </source>
</evidence>
<dbReference type="EMBL" id="DPVV01000508">
    <property type="protein sequence ID" value="HCL03759.1"/>
    <property type="molecule type" value="Genomic_DNA"/>
</dbReference>
<keyword evidence="1" id="KW-0732">Signal</keyword>
<dbReference type="Proteomes" id="UP000262969">
    <property type="component" value="Unassembled WGS sequence"/>
</dbReference>
<evidence type="ECO:0000313" key="3">
    <source>
        <dbReference type="Proteomes" id="UP000262969"/>
    </source>
</evidence>
<dbReference type="PROSITE" id="PS51257">
    <property type="entry name" value="PROKAR_LIPOPROTEIN"/>
    <property type="match status" value="1"/>
</dbReference>
<evidence type="ECO:0000256" key="1">
    <source>
        <dbReference type="SAM" id="SignalP"/>
    </source>
</evidence>
<sequence>MKKIVLLFISVTLLALTSCSQKPSENESDYTVFLNMLADSNIQYTEEDTDTSSFLSVTRKPILIGDDIISIYEYDSNKDMEKDSTYIDKGGSSISYPGKEVEISWVSQLHFFKKGTLIINYVGENEQILELLNKNYGAEFAGYGYINK</sequence>
<feature type="chain" id="PRO_5039274422" description="Lipoprotein" evidence="1">
    <location>
        <begin position="18"/>
        <end position="148"/>
    </location>
</feature>
<gene>
    <name evidence="2" type="ORF">DHW61_15370</name>
</gene>
<accession>A0A3D2X9C8</accession>
<organism evidence="2 3">
    <name type="scientific">Lachnoclostridium phytofermentans</name>
    <dbReference type="NCBI Taxonomy" id="66219"/>
    <lineage>
        <taxon>Bacteria</taxon>
        <taxon>Bacillati</taxon>
        <taxon>Bacillota</taxon>
        <taxon>Clostridia</taxon>
        <taxon>Lachnospirales</taxon>
        <taxon>Lachnospiraceae</taxon>
    </lineage>
</organism>
<proteinExistence type="predicted"/>
<name>A0A3D2X9C8_9FIRM</name>
<reference evidence="2 3" key="1">
    <citation type="journal article" date="2018" name="Nat. Biotechnol.">
        <title>A standardized bacterial taxonomy based on genome phylogeny substantially revises the tree of life.</title>
        <authorList>
            <person name="Parks D.H."/>
            <person name="Chuvochina M."/>
            <person name="Waite D.W."/>
            <person name="Rinke C."/>
            <person name="Skarshewski A."/>
            <person name="Chaumeil P.A."/>
            <person name="Hugenholtz P."/>
        </authorList>
    </citation>
    <scope>NUCLEOTIDE SEQUENCE [LARGE SCALE GENOMIC DNA]</scope>
    <source>
        <strain evidence="2">UBA11728</strain>
    </source>
</reference>
<dbReference type="AlphaFoldDB" id="A0A3D2X9C8"/>
<comment type="caution">
    <text evidence="2">The sequence shown here is derived from an EMBL/GenBank/DDBJ whole genome shotgun (WGS) entry which is preliminary data.</text>
</comment>
<feature type="signal peptide" evidence="1">
    <location>
        <begin position="1"/>
        <end position="17"/>
    </location>
</feature>
<protein>
    <recommendedName>
        <fullName evidence="4">Lipoprotein</fullName>
    </recommendedName>
</protein>
<evidence type="ECO:0000313" key="2">
    <source>
        <dbReference type="EMBL" id="HCL03759.1"/>
    </source>
</evidence>